<dbReference type="Gene3D" id="3.40.50.280">
    <property type="entry name" value="Cobalamin-binding domain"/>
    <property type="match status" value="1"/>
</dbReference>
<dbReference type="InterPro" id="IPR000489">
    <property type="entry name" value="Pterin-binding_dom"/>
</dbReference>
<dbReference type="InParanoid" id="A0A0J6WWC5"/>
<evidence type="ECO:0000256" key="16">
    <source>
        <dbReference type="ARBA" id="ARBA00023285"/>
    </source>
</evidence>
<dbReference type="CDD" id="cd02070">
    <property type="entry name" value="corrinoid_protein_B12-BD"/>
    <property type="match status" value="1"/>
</dbReference>
<gene>
    <name evidence="24" type="ORF">AB840_00110</name>
</gene>
<dbReference type="STRING" id="39029.BSR42_02785"/>
<dbReference type="PIRSF" id="PIRSF037472">
    <property type="entry name" value="DHPS_mtfrase"/>
    <property type="match status" value="1"/>
</dbReference>
<dbReference type="EC" id="2.1.1.13" evidence="6"/>
<evidence type="ECO:0000256" key="15">
    <source>
        <dbReference type="ARBA" id="ARBA00023167"/>
    </source>
</evidence>
<feature type="domain" description="B12-binding N-terminal" evidence="23">
    <location>
        <begin position="610"/>
        <end position="704"/>
    </location>
</feature>
<dbReference type="InterPro" id="IPR050554">
    <property type="entry name" value="Met_Synthase/Corrinoid"/>
</dbReference>
<dbReference type="InterPro" id="IPR003759">
    <property type="entry name" value="Cbl-bd_cap"/>
</dbReference>
<keyword evidence="16" id="KW-0170">Cobalt</keyword>
<dbReference type="Proteomes" id="UP000036503">
    <property type="component" value="Unassembled WGS sequence"/>
</dbReference>
<evidence type="ECO:0000256" key="13">
    <source>
        <dbReference type="ARBA" id="ARBA00022723"/>
    </source>
</evidence>
<dbReference type="GO" id="GO:0005829">
    <property type="term" value="C:cytosol"/>
    <property type="evidence" value="ECO:0007669"/>
    <property type="project" value="TreeGrafter"/>
</dbReference>
<dbReference type="InterPro" id="IPR017215">
    <property type="entry name" value="MetH_bac"/>
</dbReference>
<keyword evidence="25" id="KW-1185">Reference proteome</keyword>
<comment type="function">
    <text evidence="17">Catalyzes the transfer of a methyl group from methyl-cobalamin to homocysteine, yielding enzyme-bound cob(I)alamin and methionine. Subsequently, remethylates the cofactor using methyltetrahydrofolate.</text>
</comment>
<comment type="catalytic activity">
    <reaction evidence="1">
        <text>(6S)-5-methyl-5,6,7,8-tetrahydrofolate + L-homocysteine = (6S)-5,6,7,8-tetrahydrofolate + L-methionine</text>
        <dbReference type="Rhea" id="RHEA:11172"/>
        <dbReference type="ChEBI" id="CHEBI:18608"/>
        <dbReference type="ChEBI" id="CHEBI:57453"/>
        <dbReference type="ChEBI" id="CHEBI:57844"/>
        <dbReference type="ChEBI" id="CHEBI:58199"/>
        <dbReference type="EC" id="2.1.1.13"/>
    </reaction>
</comment>
<evidence type="ECO:0000256" key="8">
    <source>
        <dbReference type="ARBA" id="ARBA00022603"/>
    </source>
</evidence>
<dbReference type="SUPFAM" id="SSF51717">
    <property type="entry name" value="Dihydropteroate synthetase-like"/>
    <property type="match status" value="1"/>
</dbReference>
<dbReference type="PROSITE" id="PS50972">
    <property type="entry name" value="PTERIN_BINDING"/>
    <property type="match status" value="1"/>
</dbReference>
<dbReference type="Gene3D" id="3.20.20.330">
    <property type="entry name" value="Homocysteine-binding-like domain"/>
    <property type="match status" value="1"/>
</dbReference>
<dbReference type="InterPro" id="IPR036589">
    <property type="entry name" value="HCY_dom_sf"/>
</dbReference>
<dbReference type="UniPathway" id="UPA00051">
    <property type="reaction ID" value="UER00081"/>
</dbReference>
<evidence type="ECO:0000256" key="12">
    <source>
        <dbReference type="ARBA" id="ARBA00022691"/>
    </source>
</evidence>
<feature type="binding site" evidence="19">
    <location>
        <position position="274"/>
    </location>
    <ligand>
        <name>Zn(2+)</name>
        <dbReference type="ChEBI" id="CHEBI:29105"/>
    </ligand>
</feature>
<keyword evidence="13 19" id="KW-0479">Metal-binding</keyword>
<dbReference type="InterPro" id="IPR003726">
    <property type="entry name" value="HCY_dom"/>
</dbReference>
<comment type="similarity">
    <text evidence="5">Belongs to the vitamin-B12 dependent methionine synthase family.</text>
</comment>
<evidence type="ECO:0000259" key="23">
    <source>
        <dbReference type="PROSITE" id="PS51337"/>
    </source>
</evidence>
<evidence type="ECO:0000313" key="24">
    <source>
        <dbReference type="EMBL" id="KMO87835.1"/>
    </source>
</evidence>
<evidence type="ECO:0000256" key="2">
    <source>
        <dbReference type="ARBA" id="ARBA00001947"/>
    </source>
</evidence>
<dbReference type="GO" id="GO:0046872">
    <property type="term" value="F:metal ion binding"/>
    <property type="evidence" value="ECO:0007669"/>
    <property type="project" value="UniProtKB-KW"/>
</dbReference>
<evidence type="ECO:0000313" key="25">
    <source>
        <dbReference type="Proteomes" id="UP000036503"/>
    </source>
</evidence>
<accession>A0A0J6WWC5</accession>
<keyword evidence="14 19" id="KW-0862">Zinc</keyword>
<reference evidence="24 25" key="1">
    <citation type="submission" date="2015-06" db="EMBL/GenBank/DDBJ databases">
        <title>Draft genome sequence of beer spoilage bacterium Megasphaera cerevisiae type strain 20462.</title>
        <authorList>
            <person name="Kutumbaka K."/>
            <person name="Pasmowitz J."/>
            <person name="Mategko J."/>
            <person name="Reyes D."/>
            <person name="Friedrich A."/>
            <person name="Han S."/>
            <person name="Martens-Habbena W."/>
            <person name="Neal-McKinney J."/>
            <person name="Janagama H.K."/>
            <person name="Nadala C."/>
            <person name="Samadpour M."/>
        </authorList>
    </citation>
    <scope>NUCLEOTIDE SEQUENCE [LARGE SCALE GENOMIC DNA]</scope>
    <source>
        <strain evidence="24 25">DSM 20462</strain>
    </source>
</reference>
<keyword evidence="12" id="KW-0949">S-adenosyl-L-methionine</keyword>
<evidence type="ECO:0000256" key="1">
    <source>
        <dbReference type="ARBA" id="ARBA00001700"/>
    </source>
</evidence>
<dbReference type="GO" id="GO:0032259">
    <property type="term" value="P:methylation"/>
    <property type="evidence" value="ECO:0007669"/>
    <property type="project" value="UniProtKB-KW"/>
</dbReference>
<dbReference type="InterPro" id="IPR036594">
    <property type="entry name" value="Meth_synthase_dom"/>
</dbReference>
<evidence type="ECO:0000256" key="18">
    <source>
        <dbReference type="ARBA" id="ARBA00031040"/>
    </source>
</evidence>
<dbReference type="Pfam" id="PF00809">
    <property type="entry name" value="Pterin_bind"/>
    <property type="match status" value="1"/>
</dbReference>
<keyword evidence="8 19" id="KW-0489">Methyltransferase</keyword>
<dbReference type="InterPro" id="IPR006158">
    <property type="entry name" value="Cobalamin-bd"/>
</dbReference>
<keyword evidence="15" id="KW-0486">Methionine biosynthesis</keyword>
<evidence type="ECO:0000259" key="21">
    <source>
        <dbReference type="PROSITE" id="PS50972"/>
    </source>
</evidence>
<comment type="cofactor">
    <cofactor evidence="2 19">
        <name>Zn(2+)</name>
        <dbReference type="ChEBI" id="CHEBI:29105"/>
    </cofactor>
</comment>
<keyword evidence="11 19" id="KW-0808">Transferase</keyword>
<comment type="caution">
    <text evidence="24">The sequence shown here is derived from an EMBL/GenBank/DDBJ whole genome shotgun (WGS) entry which is preliminary data.</text>
</comment>
<evidence type="ECO:0000256" key="14">
    <source>
        <dbReference type="ARBA" id="ARBA00022833"/>
    </source>
</evidence>
<evidence type="ECO:0000256" key="3">
    <source>
        <dbReference type="ARBA" id="ARBA00001956"/>
    </source>
</evidence>
<dbReference type="EMBL" id="LEKT01000001">
    <property type="protein sequence ID" value="KMO87835.1"/>
    <property type="molecule type" value="Genomic_DNA"/>
</dbReference>
<dbReference type="Pfam" id="PF02574">
    <property type="entry name" value="S-methyl_trans"/>
    <property type="match status" value="1"/>
</dbReference>
<feature type="domain" description="Pterin-binding" evidence="21">
    <location>
        <begin position="319"/>
        <end position="585"/>
    </location>
</feature>
<dbReference type="PROSITE" id="PS51337">
    <property type="entry name" value="B12_BINDING_NTER"/>
    <property type="match status" value="1"/>
</dbReference>
<evidence type="ECO:0000256" key="6">
    <source>
        <dbReference type="ARBA" id="ARBA00012032"/>
    </source>
</evidence>
<dbReference type="GO" id="GO:0008705">
    <property type="term" value="F:methionine synthase activity"/>
    <property type="evidence" value="ECO:0007669"/>
    <property type="project" value="UniProtKB-EC"/>
</dbReference>
<evidence type="ECO:0000256" key="9">
    <source>
        <dbReference type="ARBA" id="ARBA00022605"/>
    </source>
</evidence>
<dbReference type="RefSeq" id="WP_048512793.1">
    <property type="nucleotide sequence ID" value="NZ_FUXD01000005.1"/>
</dbReference>
<dbReference type="GO" id="GO:0031419">
    <property type="term" value="F:cobalamin binding"/>
    <property type="evidence" value="ECO:0007669"/>
    <property type="project" value="UniProtKB-KW"/>
</dbReference>
<evidence type="ECO:0000259" key="20">
    <source>
        <dbReference type="PROSITE" id="PS50970"/>
    </source>
</evidence>
<comment type="pathway">
    <text evidence="4">Amino-acid biosynthesis; L-methionine biosynthesis via de novo pathway; L-methionine from L-homocysteine (MetH route): step 1/1.</text>
</comment>
<evidence type="ECO:0000256" key="19">
    <source>
        <dbReference type="PROSITE-ProRule" id="PRU00333"/>
    </source>
</evidence>
<comment type="cofactor">
    <cofactor evidence="3">
        <name>methylcob(III)alamin</name>
        <dbReference type="ChEBI" id="CHEBI:28115"/>
    </cofactor>
</comment>
<dbReference type="Gene3D" id="3.20.20.20">
    <property type="entry name" value="Dihydropteroate synthase-like"/>
    <property type="match status" value="1"/>
</dbReference>
<feature type="binding site" evidence="19">
    <location>
        <position position="208"/>
    </location>
    <ligand>
        <name>Zn(2+)</name>
        <dbReference type="ChEBI" id="CHEBI:29105"/>
    </ligand>
</feature>
<dbReference type="SUPFAM" id="SSF82282">
    <property type="entry name" value="Homocysteine S-methyltransferase"/>
    <property type="match status" value="1"/>
</dbReference>
<evidence type="ECO:0000256" key="11">
    <source>
        <dbReference type="ARBA" id="ARBA00022679"/>
    </source>
</evidence>
<dbReference type="GO" id="GO:0050667">
    <property type="term" value="P:homocysteine metabolic process"/>
    <property type="evidence" value="ECO:0007669"/>
    <property type="project" value="TreeGrafter"/>
</dbReference>
<keyword evidence="10" id="KW-0846">Cobalamin</keyword>
<evidence type="ECO:0000256" key="4">
    <source>
        <dbReference type="ARBA" id="ARBA00005178"/>
    </source>
</evidence>
<dbReference type="InterPro" id="IPR011005">
    <property type="entry name" value="Dihydropteroate_synth-like_sf"/>
</dbReference>
<evidence type="ECO:0000256" key="17">
    <source>
        <dbReference type="ARBA" id="ARBA00025552"/>
    </source>
</evidence>
<feature type="binding site" evidence="19">
    <location>
        <position position="273"/>
    </location>
    <ligand>
        <name>Zn(2+)</name>
        <dbReference type="ChEBI" id="CHEBI:29105"/>
    </ligand>
</feature>
<proteinExistence type="inferred from homology"/>
<dbReference type="Gene3D" id="1.10.1240.10">
    <property type="entry name" value="Methionine synthase domain"/>
    <property type="match status" value="1"/>
</dbReference>
<dbReference type="PANTHER" id="PTHR45833">
    <property type="entry name" value="METHIONINE SYNTHASE"/>
    <property type="match status" value="1"/>
</dbReference>
<dbReference type="SUPFAM" id="SSF52242">
    <property type="entry name" value="Cobalamin (vitamin B12)-binding domain"/>
    <property type="match status" value="1"/>
</dbReference>
<name>A0A0J6WWC5_9FIRM</name>
<dbReference type="AlphaFoldDB" id="A0A0J6WWC5"/>
<dbReference type="PATRIC" id="fig|1122219.3.peg.25"/>
<dbReference type="InterPro" id="IPR036724">
    <property type="entry name" value="Cobalamin-bd_sf"/>
</dbReference>
<sequence length="825" mass="89771">MTKEEFQKLVEHGVVMLDGATGTNLQQAGMPIGVCPEQWILENRDVMLDLQRRFVEAGTQILYAPTFTGNRIKLAEYGLEERLKEINGELVRLCKEAAGGRAYVAGDMTMTGRQLYPMGDLSFDELVQIYKEQAQALYEAGADLFIVETMMSLQETRACVLAIKDVCDLPVMASLTFEKDGRTLYGTPPEAAVVVLQGLGVDAVGLNCSTGPEDMVDTVRSMYAYADIPVLAKPNAGLPILEDGRTIYKTTPEEFGRDGRLLVEAGARIVGGCCGTTPAHIRALADSVRDMVPLPIRAAMRRVLASERSVVEVRLDGPFRVVGERINPTGKKKLQAELREGKLDLVRAMAREQEKNGAAILDVNMGTNGIDEKEMMLRSVYEVTAVSGLPLCIDSSFPEVIEAALRIYPGRALINSISFEKEKMKRLLPVAKKYGAMFILLPVSDQGIPQTLEEKHDVIRNLLQEAAVFGFTKEDVIVDGLVATVGASPSAALDCMATFSYCRHELRVPTVCGLSNISFGLPDRTYVNMAFLSMAIANGLTLAIANPSQDMLMNAAAASNMLMNKAGSDIAYIKRMQYFDNKEIETQRQRQAEWMAAGGFTGPIADSAAQPAEAKDALGDNAVYRAVLEGEKDRIVQCAQGELQRGLAPEKIIDTLLIPAINKVGEFYDQQVYFLPQLIASANTMETAIAYLEPLIQHGGDEREMATIVIATVEGDVHDIGKNLVALMLRNYGYHVIDLGKDVPAASIIETAMREKASIVGLSALMTTTMMRMKEVIALASEKQYTGRIIIGGAAVTPSFSDEIGADGYSKDAADCVKLVEKLLA</sequence>
<dbReference type="PANTHER" id="PTHR45833:SF1">
    <property type="entry name" value="METHIONINE SYNTHASE"/>
    <property type="match status" value="1"/>
</dbReference>
<keyword evidence="9" id="KW-0028">Amino-acid biosynthesis</keyword>
<organism evidence="24 25">
    <name type="scientific">Megasphaera cerevisiae DSM 20462</name>
    <dbReference type="NCBI Taxonomy" id="1122219"/>
    <lineage>
        <taxon>Bacteria</taxon>
        <taxon>Bacillati</taxon>
        <taxon>Bacillota</taxon>
        <taxon>Negativicutes</taxon>
        <taxon>Veillonellales</taxon>
        <taxon>Veillonellaceae</taxon>
        <taxon>Megasphaera</taxon>
    </lineage>
</organism>
<evidence type="ECO:0000256" key="10">
    <source>
        <dbReference type="ARBA" id="ARBA00022628"/>
    </source>
</evidence>
<evidence type="ECO:0000256" key="7">
    <source>
        <dbReference type="ARBA" id="ARBA00013998"/>
    </source>
</evidence>
<dbReference type="SUPFAM" id="SSF47644">
    <property type="entry name" value="Methionine synthase domain"/>
    <property type="match status" value="1"/>
</dbReference>
<dbReference type="GO" id="GO:0046653">
    <property type="term" value="P:tetrahydrofolate metabolic process"/>
    <property type="evidence" value="ECO:0007669"/>
    <property type="project" value="TreeGrafter"/>
</dbReference>
<protein>
    <recommendedName>
        <fullName evidence="7">Methionine synthase</fullName>
        <ecNumber evidence="6">2.1.1.13</ecNumber>
    </recommendedName>
    <alternativeName>
        <fullName evidence="18">5-methyltetrahydrofolate--homocysteine methyltransferase</fullName>
    </alternativeName>
</protein>
<dbReference type="Pfam" id="PF02310">
    <property type="entry name" value="B12-binding"/>
    <property type="match status" value="1"/>
</dbReference>
<evidence type="ECO:0000259" key="22">
    <source>
        <dbReference type="PROSITE" id="PS51332"/>
    </source>
</evidence>
<dbReference type="SMART" id="SM01018">
    <property type="entry name" value="B12-binding_2"/>
    <property type="match status" value="1"/>
</dbReference>
<feature type="domain" description="Hcy-binding" evidence="20">
    <location>
        <begin position="3"/>
        <end position="288"/>
    </location>
</feature>
<dbReference type="PROSITE" id="PS51332">
    <property type="entry name" value="B12_BINDING"/>
    <property type="match status" value="1"/>
</dbReference>
<dbReference type="Pfam" id="PF02607">
    <property type="entry name" value="B12-binding_2"/>
    <property type="match status" value="1"/>
</dbReference>
<dbReference type="OrthoDB" id="9803687at2"/>
<feature type="domain" description="B12-binding" evidence="22">
    <location>
        <begin position="705"/>
        <end position="825"/>
    </location>
</feature>
<evidence type="ECO:0000256" key="5">
    <source>
        <dbReference type="ARBA" id="ARBA00010398"/>
    </source>
</evidence>
<dbReference type="PROSITE" id="PS50970">
    <property type="entry name" value="HCY"/>
    <property type="match status" value="1"/>
</dbReference>